<evidence type="ECO:0000256" key="1">
    <source>
        <dbReference type="ARBA" id="ARBA00000012"/>
    </source>
</evidence>
<protein>
    <recommendedName>
        <fullName evidence="5 10">Dihydropteroate synthase</fullName>
        <shortName evidence="10">DHPS</shortName>
        <ecNumber evidence="5 10">2.5.1.15</ecNumber>
    </recommendedName>
    <alternativeName>
        <fullName evidence="10">Dihydropteroate pyrophosphorylase</fullName>
    </alternativeName>
</protein>
<evidence type="ECO:0000256" key="3">
    <source>
        <dbReference type="ARBA" id="ARBA00004763"/>
    </source>
</evidence>
<evidence type="ECO:0000313" key="14">
    <source>
        <dbReference type="Proteomes" id="UP000635245"/>
    </source>
</evidence>
<evidence type="ECO:0000256" key="8">
    <source>
        <dbReference type="ARBA" id="ARBA00022842"/>
    </source>
</evidence>
<reference evidence="13" key="1">
    <citation type="submission" date="2020-12" db="EMBL/GenBank/DDBJ databases">
        <title>Prauserella sp. ASG 168, a novel actinomycete isolated from cave rock.</title>
        <authorList>
            <person name="Suriyachadkun C."/>
        </authorList>
    </citation>
    <scope>NUCLEOTIDE SEQUENCE</scope>
    <source>
        <strain evidence="13">ASG 168</strain>
    </source>
</reference>
<name>A0A934QWF5_9PSEU</name>
<dbReference type="GO" id="GO:0046656">
    <property type="term" value="P:folic acid biosynthetic process"/>
    <property type="evidence" value="ECO:0007669"/>
    <property type="project" value="UniProtKB-KW"/>
</dbReference>
<feature type="region of interest" description="Disordered" evidence="11">
    <location>
        <begin position="1"/>
        <end position="34"/>
    </location>
</feature>
<dbReference type="SUPFAM" id="SSF51717">
    <property type="entry name" value="Dihydropteroate synthetase-like"/>
    <property type="match status" value="1"/>
</dbReference>
<sequence length="316" mass="33089">MDAIETCPEDPAARTPVPGGGAPRGSALAPHPRPRQEVTVTAPLAGVLPVRVTAARPLVCGIVNVTPDSFSDGGAFGGHEAAAGHALRLIDEGADLVDIGGESTRPGAHPPSVAEELRRVVPVLERLARRTTVPLSVDTSRPEVMRAAVAAGARLVNDVRALRYPGALDAAAELGVPVVLTHMLRPPHLMQRGPAYTDVVVEVMRFLRERIEVCAAAGIDREHVIVDPGFGFGKTLEHNLELLRSLPVFTGLGVPVLVGLSRKAMLGQLTGRPVEQRGSASVTAAVLAAQRGARVVRVHDVAATRDALDVLAAVGW</sequence>
<comment type="pathway">
    <text evidence="3 10">Cofactor biosynthesis; tetrahydrofolate biosynthesis; 7,8-dihydrofolate from 2-amino-4-hydroxy-6-hydroxymethyl-7,8-dihydropteridine diphosphate and 4-aminobenzoate: step 1/2.</text>
</comment>
<evidence type="ECO:0000256" key="2">
    <source>
        <dbReference type="ARBA" id="ARBA00001946"/>
    </source>
</evidence>
<dbReference type="GO" id="GO:0005829">
    <property type="term" value="C:cytosol"/>
    <property type="evidence" value="ECO:0007669"/>
    <property type="project" value="TreeGrafter"/>
</dbReference>
<keyword evidence="7 10" id="KW-0479">Metal-binding</keyword>
<comment type="similarity">
    <text evidence="4 10">Belongs to the DHPS family.</text>
</comment>
<keyword evidence="14" id="KW-1185">Reference proteome</keyword>
<accession>A0A934QWF5</accession>
<evidence type="ECO:0000256" key="11">
    <source>
        <dbReference type="SAM" id="MobiDB-lite"/>
    </source>
</evidence>
<dbReference type="EC" id="2.5.1.15" evidence="5 10"/>
<dbReference type="InterPro" id="IPR006390">
    <property type="entry name" value="DHP_synth_dom"/>
</dbReference>
<dbReference type="EMBL" id="JAENJH010000007">
    <property type="protein sequence ID" value="MBK1787666.1"/>
    <property type="molecule type" value="Genomic_DNA"/>
</dbReference>
<dbReference type="InterPro" id="IPR045031">
    <property type="entry name" value="DHP_synth-like"/>
</dbReference>
<dbReference type="Gene3D" id="3.20.20.20">
    <property type="entry name" value="Dihydropteroate synthase-like"/>
    <property type="match status" value="1"/>
</dbReference>
<keyword evidence="8 10" id="KW-0460">Magnesium</keyword>
<dbReference type="AlphaFoldDB" id="A0A934QWF5"/>
<dbReference type="CDD" id="cd00739">
    <property type="entry name" value="DHPS"/>
    <property type="match status" value="1"/>
</dbReference>
<dbReference type="InterPro" id="IPR011005">
    <property type="entry name" value="Dihydropteroate_synth-like_sf"/>
</dbReference>
<comment type="function">
    <text evidence="10">Catalyzes the condensation of para-aminobenzoate (pABA) with 6-hydroxymethyl-7,8-dihydropterin diphosphate (DHPt-PP) to form 7,8-dihydropteroate (H2Pte), the immediate precursor of folate derivatives.</text>
</comment>
<dbReference type="NCBIfam" id="TIGR01496">
    <property type="entry name" value="DHPS"/>
    <property type="match status" value="1"/>
</dbReference>
<evidence type="ECO:0000256" key="7">
    <source>
        <dbReference type="ARBA" id="ARBA00022723"/>
    </source>
</evidence>
<evidence type="ECO:0000256" key="5">
    <source>
        <dbReference type="ARBA" id="ARBA00012458"/>
    </source>
</evidence>
<dbReference type="GO" id="GO:0046654">
    <property type="term" value="P:tetrahydrofolate biosynthetic process"/>
    <property type="evidence" value="ECO:0007669"/>
    <property type="project" value="TreeGrafter"/>
</dbReference>
<proteinExistence type="inferred from homology"/>
<dbReference type="GO" id="GO:0046872">
    <property type="term" value="F:metal ion binding"/>
    <property type="evidence" value="ECO:0007669"/>
    <property type="project" value="UniProtKB-KW"/>
</dbReference>
<dbReference type="PANTHER" id="PTHR20941:SF1">
    <property type="entry name" value="FOLIC ACID SYNTHESIS PROTEIN FOL1"/>
    <property type="match status" value="1"/>
</dbReference>
<dbReference type="PROSITE" id="PS50972">
    <property type="entry name" value="PTERIN_BINDING"/>
    <property type="match status" value="1"/>
</dbReference>
<feature type="domain" description="Pterin-binding" evidence="12">
    <location>
        <begin position="57"/>
        <end position="309"/>
    </location>
</feature>
<evidence type="ECO:0000256" key="4">
    <source>
        <dbReference type="ARBA" id="ARBA00009503"/>
    </source>
</evidence>
<keyword evidence="6 10" id="KW-0808">Transferase</keyword>
<dbReference type="PROSITE" id="PS00793">
    <property type="entry name" value="DHPS_2"/>
    <property type="match status" value="1"/>
</dbReference>
<dbReference type="Pfam" id="PF00809">
    <property type="entry name" value="Pterin_bind"/>
    <property type="match status" value="1"/>
</dbReference>
<dbReference type="GO" id="GO:0004156">
    <property type="term" value="F:dihydropteroate synthase activity"/>
    <property type="evidence" value="ECO:0007669"/>
    <property type="project" value="UniProtKB-EC"/>
</dbReference>
<dbReference type="InterPro" id="IPR000489">
    <property type="entry name" value="Pterin-binding_dom"/>
</dbReference>
<evidence type="ECO:0000256" key="9">
    <source>
        <dbReference type="ARBA" id="ARBA00022909"/>
    </source>
</evidence>
<organism evidence="13 14">
    <name type="scientific">Prauserella cavernicola</name>
    <dbReference type="NCBI Taxonomy" id="2800127"/>
    <lineage>
        <taxon>Bacteria</taxon>
        <taxon>Bacillati</taxon>
        <taxon>Actinomycetota</taxon>
        <taxon>Actinomycetes</taxon>
        <taxon>Pseudonocardiales</taxon>
        <taxon>Pseudonocardiaceae</taxon>
        <taxon>Prauserella</taxon>
    </lineage>
</organism>
<comment type="caution">
    <text evidence="13">The sequence shown here is derived from an EMBL/GenBank/DDBJ whole genome shotgun (WGS) entry which is preliminary data.</text>
</comment>
<evidence type="ECO:0000256" key="10">
    <source>
        <dbReference type="RuleBase" id="RU361205"/>
    </source>
</evidence>
<dbReference type="PROSITE" id="PS00792">
    <property type="entry name" value="DHPS_1"/>
    <property type="match status" value="1"/>
</dbReference>
<dbReference type="Proteomes" id="UP000635245">
    <property type="component" value="Unassembled WGS sequence"/>
</dbReference>
<keyword evidence="9 10" id="KW-0289">Folate biosynthesis</keyword>
<evidence type="ECO:0000313" key="13">
    <source>
        <dbReference type="EMBL" id="MBK1787666.1"/>
    </source>
</evidence>
<comment type="catalytic activity">
    <reaction evidence="1">
        <text>(7,8-dihydropterin-6-yl)methyl diphosphate + 4-aminobenzoate = 7,8-dihydropteroate + diphosphate</text>
        <dbReference type="Rhea" id="RHEA:19949"/>
        <dbReference type="ChEBI" id="CHEBI:17836"/>
        <dbReference type="ChEBI" id="CHEBI:17839"/>
        <dbReference type="ChEBI" id="CHEBI:33019"/>
        <dbReference type="ChEBI" id="CHEBI:72950"/>
        <dbReference type="EC" id="2.5.1.15"/>
    </reaction>
</comment>
<dbReference type="PANTHER" id="PTHR20941">
    <property type="entry name" value="FOLATE SYNTHESIS PROTEINS"/>
    <property type="match status" value="1"/>
</dbReference>
<gene>
    <name evidence="13" type="primary">folP</name>
    <name evidence="13" type="ORF">JHE00_25345</name>
</gene>
<evidence type="ECO:0000259" key="12">
    <source>
        <dbReference type="PROSITE" id="PS50972"/>
    </source>
</evidence>
<evidence type="ECO:0000256" key="6">
    <source>
        <dbReference type="ARBA" id="ARBA00022679"/>
    </source>
</evidence>
<comment type="cofactor">
    <cofactor evidence="2 10">
        <name>Mg(2+)</name>
        <dbReference type="ChEBI" id="CHEBI:18420"/>
    </cofactor>
</comment>